<comment type="subcellular location">
    <subcellularLocation>
        <location evidence="1 10">Cell membrane</location>
        <topology evidence="1 10">Multi-pass membrane protein</topology>
    </subcellularLocation>
</comment>
<name>A0ABD2C1I8_VESSQ</name>
<proteinExistence type="inferred from homology"/>
<dbReference type="GO" id="GO:0005886">
    <property type="term" value="C:plasma membrane"/>
    <property type="evidence" value="ECO:0007669"/>
    <property type="project" value="UniProtKB-SubCell"/>
</dbReference>
<evidence type="ECO:0000313" key="11">
    <source>
        <dbReference type="EMBL" id="KAL2738902.1"/>
    </source>
</evidence>
<keyword evidence="9 10" id="KW-0807">Transducer</keyword>
<evidence type="ECO:0000256" key="1">
    <source>
        <dbReference type="ARBA" id="ARBA00004651"/>
    </source>
</evidence>
<accession>A0ABD2C1I8</accession>
<dbReference type="EMBL" id="JAUDFV010000025">
    <property type="protein sequence ID" value="KAL2738902.1"/>
    <property type="molecule type" value="Genomic_DNA"/>
</dbReference>
<dbReference type="PANTHER" id="PTHR21137:SF35">
    <property type="entry name" value="ODORANT RECEPTOR 19A-RELATED"/>
    <property type="match status" value="1"/>
</dbReference>
<keyword evidence="8 10" id="KW-0675">Receptor</keyword>
<organism evidence="11 12">
    <name type="scientific">Vespula squamosa</name>
    <name type="common">Southern yellow jacket</name>
    <name type="synonym">Wasp</name>
    <dbReference type="NCBI Taxonomy" id="30214"/>
    <lineage>
        <taxon>Eukaryota</taxon>
        <taxon>Metazoa</taxon>
        <taxon>Ecdysozoa</taxon>
        <taxon>Arthropoda</taxon>
        <taxon>Hexapoda</taxon>
        <taxon>Insecta</taxon>
        <taxon>Pterygota</taxon>
        <taxon>Neoptera</taxon>
        <taxon>Endopterygota</taxon>
        <taxon>Hymenoptera</taxon>
        <taxon>Apocrita</taxon>
        <taxon>Aculeata</taxon>
        <taxon>Vespoidea</taxon>
        <taxon>Vespidae</taxon>
        <taxon>Vespinae</taxon>
        <taxon>Vespula</taxon>
    </lineage>
</organism>
<dbReference type="PANTHER" id="PTHR21137">
    <property type="entry name" value="ODORANT RECEPTOR"/>
    <property type="match status" value="1"/>
</dbReference>
<comment type="caution">
    <text evidence="11">The sequence shown here is derived from an EMBL/GenBank/DDBJ whole genome shotgun (WGS) entry which is preliminary data.</text>
</comment>
<evidence type="ECO:0000256" key="8">
    <source>
        <dbReference type="ARBA" id="ARBA00023170"/>
    </source>
</evidence>
<evidence type="ECO:0000256" key="7">
    <source>
        <dbReference type="ARBA" id="ARBA00023136"/>
    </source>
</evidence>
<evidence type="ECO:0000256" key="2">
    <source>
        <dbReference type="ARBA" id="ARBA00022475"/>
    </source>
</evidence>
<keyword evidence="4 10" id="KW-0812">Transmembrane</keyword>
<dbReference type="GO" id="GO:0007608">
    <property type="term" value="P:sensory perception of smell"/>
    <property type="evidence" value="ECO:0007669"/>
    <property type="project" value="UniProtKB-KW"/>
</dbReference>
<feature type="transmembrane region" description="Helical" evidence="10">
    <location>
        <begin position="391"/>
        <end position="412"/>
    </location>
</feature>
<dbReference type="Proteomes" id="UP001607302">
    <property type="component" value="Unassembled WGS sequence"/>
</dbReference>
<dbReference type="AlphaFoldDB" id="A0ABD2C1I8"/>
<dbReference type="InterPro" id="IPR004117">
    <property type="entry name" value="7tm6_olfct_rcpt"/>
</dbReference>
<comment type="caution">
    <text evidence="10">Lacks conserved residue(s) required for the propagation of feature annotation.</text>
</comment>
<comment type="similarity">
    <text evidence="10">Belongs to the insect chemoreceptor superfamily. Heteromeric odorant receptor channel (TC 1.A.69) family.</text>
</comment>
<feature type="transmembrane region" description="Helical" evidence="10">
    <location>
        <begin position="146"/>
        <end position="167"/>
    </location>
</feature>
<feature type="transmembrane region" description="Helical" evidence="10">
    <location>
        <begin position="289"/>
        <end position="310"/>
    </location>
</feature>
<keyword evidence="12" id="KW-1185">Reference proteome</keyword>
<evidence type="ECO:0000256" key="5">
    <source>
        <dbReference type="ARBA" id="ARBA00022725"/>
    </source>
</evidence>
<evidence type="ECO:0000256" key="3">
    <source>
        <dbReference type="ARBA" id="ARBA00022606"/>
    </source>
</evidence>
<keyword evidence="3 10" id="KW-0716">Sensory transduction</keyword>
<protein>
    <recommendedName>
        <fullName evidence="10">Odorant receptor</fullName>
    </recommendedName>
</protein>
<reference evidence="11 12" key="1">
    <citation type="journal article" date="2024" name="Ann. Entomol. Soc. Am.">
        <title>Genomic analyses of the southern and eastern yellowjacket wasps (Hymenoptera: Vespidae) reveal evolutionary signatures of social life.</title>
        <authorList>
            <person name="Catto M.A."/>
            <person name="Caine P.B."/>
            <person name="Orr S.E."/>
            <person name="Hunt B.G."/>
            <person name="Goodisman M.A.D."/>
        </authorList>
    </citation>
    <scope>NUCLEOTIDE SEQUENCE [LARGE SCALE GENOMIC DNA]</scope>
    <source>
        <strain evidence="11">233</strain>
        <tissue evidence="11">Head and thorax</tissue>
    </source>
</reference>
<evidence type="ECO:0000256" key="4">
    <source>
        <dbReference type="ARBA" id="ARBA00022692"/>
    </source>
</evidence>
<evidence type="ECO:0000256" key="6">
    <source>
        <dbReference type="ARBA" id="ARBA00022989"/>
    </source>
</evidence>
<feature type="transmembrane region" description="Helical" evidence="10">
    <location>
        <begin position="60"/>
        <end position="80"/>
    </location>
</feature>
<gene>
    <name evidence="11" type="ORF">V1478_001468</name>
</gene>
<keyword evidence="7 10" id="KW-0472">Membrane</keyword>
<dbReference type="GO" id="GO:0007165">
    <property type="term" value="P:signal transduction"/>
    <property type="evidence" value="ECO:0007669"/>
    <property type="project" value="UniProtKB-KW"/>
</dbReference>
<keyword evidence="6 10" id="KW-1133">Transmembrane helix</keyword>
<evidence type="ECO:0000256" key="9">
    <source>
        <dbReference type="ARBA" id="ARBA00023224"/>
    </source>
</evidence>
<feature type="transmembrane region" description="Helical" evidence="10">
    <location>
        <begin position="203"/>
        <end position="228"/>
    </location>
</feature>
<keyword evidence="2" id="KW-1003">Cell membrane</keyword>
<feature type="transmembrane region" description="Helical" evidence="10">
    <location>
        <begin position="86"/>
        <end position="106"/>
    </location>
</feature>
<sequence>MTTFTYEKDLFPSSFDYFRILRAFEMDTFDHPYYRLTKKLLLLIGQWPYQKSSERRIRDFIVFMSLFSFFSTQVLLYITYYGNIDILIETMAPLSAVTVCIVKYFTVRLNTEKIKQLLDHLIDNWKLCRTKEELEIMHKFGKETKLFTLCYTMYIYVCMTMFLLLPISPLIMDFVVPLNESRPLKPIFKGEYFIDEDEHFFPVYFHMVISIAISITALITGDALFLMFNSHICGIFAAVGCRFENFLKDQADSKYSLDNLSTDKCLENIRYSIRNHKSALKFAELIESFYSVSLLLQSGLSLICMSISLFEMLIVVDNRAEAFRYFNFAVAQLLHLFCMCYPGQRMIDYSTDIRNKAYNGLWYEAPLSIHKLLILVIRKSLEPTYLTAGKIFIFCLETFATILQTATSYFMVISSVH</sequence>
<evidence type="ECO:0000256" key="10">
    <source>
        <dbReference type="RuleBase" id="RU351113"/>
    </source>
</evidence>
<evidence type="ECO:0000313" key="12">
    <source>
        <dbReference type="Proteomes" id="UP001607302"/>
    </source>
</evidence>
<keyword evidence="5 10" id="KW-0552">Olfaction</keyword>
<dbReference type="Pfam" id="PF02949">
    <property type="entry name" value="7tm_6"/>
    <property type="match status" value="1"/>
</dbReference>